<dbReference type="PRINTS" id="PR00032">
    <property type="entry name" value="HTHARAC"/>
</dbReference>
<dbReference type="InterPro" id="IPR037923">
    <property type="entry name" value="HTH-like"/>
</dbReference>
<keyword evidence="1" id="KW-0805">Transcription regulation</keyword>
<gene>
    <name evidence="5" type="ORF">CTER_4318</name>
</gene>
<dbReference type="SUPFAM" id="SSF46689">
    <property type="entry name" value="Homeodomain-like"/>
    <property type="match status" value="2"/>
</dbReference>
<dbReference type="InterPro" id="IPR009057">
    <property type="entry name" value="Homeodomain-like_sf"/>
</dbReference>
<reference evidence="5 6" key="1">
    <citation type="journal article" date="2013" name="Genome Announc.">
        <title>Draft Genome Sequence of the Cellulolytic, Mesophilic, Anaerobic Bacterium Clostridium termitidis Strain CT1112 (DSM 5398).</title>
        <authorList>
            <person name="Lal S."/>
            <person name="Ramachandran U."/>
            <person name="Zhang X."/>
            <person name="Munir R."/>
            <person name="Sparling R."/>
            <person name="Levin D.B."/>
        </authorList>
    </citation>
    <scope>NUCLEOTIDE SEQUENCE [LARGE SCALE GENOMIC DNA]</scope>
    <source>
        <strain evidence="5 6">CT1112</strain>
    </source>
</reference>
<dbReference type="eggNOG" id="COG2207">
    <property type="taxonomic scope" value="Bacteria"/>
</dbReference>
<evidence type="ECO:0000313" key="5">
    <source>
        <dbReference type="EMBL" id="EMS70055.1"/>
    </source>
</evidence>
<dbReference type="SMART" id="SM00342">
    <property type="entry name" value="HTH_ARAC"/>
    <property type="match status" value="1"/>
</dbReference>
<dbReference type="InterPro" id="IPR003313">
    <property type="entry name" value="AraC-bd"/>
</dbReference>
<proteinExistence type="predicted"/>
<evidence type="ECO:0000256" key="3">
    <source>
        <dbReference type="ARBA" id="ARBA00023163"/>
    </source>
</evidence>
<dbReference type="Proteomes" id="UP000014155">
    <property type="component" value="Unassembled WGS sequence"/>
</dbReference>
<evidence type="ECO:0000256" key="1">
    <source>
        <dbReference type="ARBA" id="ARBA00023015"/>
    </source>
</evidence>
<dbReference type="PROSITE" id="PS01124">
    <property type="entry name" value="HTH_ARAC_FAMILY_2"/>
    <property type="match status" value="1"/>
</dbReference>
<dbReference type="GO" id="GO:0043565">
    <property type="term" value="F:sequence-specific DNA binding"/>
    <property type="evidence" value="ECO:0007669"/>
    <property type="project" value="InterPro"/>
</dbReference>
<dbReference type="Gene3D" id="1.10.10.60">
    <property type="entry name" value="Homeodomain-like"/>
    <property type="match status" value="2"/>
</dbReference>
<dbReference type="Pfam" id="PF02311">
    <property type="entry name" value="AraC_binding"/>
    <property type="match status" value="1"/>
</dbReference>
<evidence type="ECO:0000256" key="2">
    <source>
        <dbReference type="ARBA" id="ARBA00023125"/>
    </source>
</evidence>
<dbReference type="Pfam" id="PF12833">
    <property type="entry name" value="HTH_18"/>
    <property type="match status" value="1"/>
</dbReference>
<keyword evidence="6" id="KW-1185">Reference proteome</keyword>
<keyword evidence="2" id="KW-0238">DNA-binding</keyword>
<dbReference type="InterPro" id="IPR020449">
    <property type="entry name" value="Tscrpt_reg_AraC-type_HTH"/>
</dbReference>
<feature type="domain" description="HTH araC/xylS-type" evidence="4">
    <location>
        <begin position="160"/>
        <end position="258"/>
    </location>
</feature>
<dbReference type="RefSeq" id="WP_004629110.1">
    <property type="nucleotide sequence ID" value="NZ_AORV01000060.1"/>
</dbReference>
<organism evidence="5 6">
    <name type="scientific">Ruminiclostridium cellobioparum subsp. termitidis CT1112</name>
    <dbReference type="NCBI Taxonomy" id="1195236"/>
    <lineage>
        <taxon>Bacteria</taxon>
        <taxon>Bacillati</taxon>
        <taxon>Bacillota</taxon>
        <taxon>Clostridia</taxon>
        <taxon>Eubacteriales</taxon>
        <taxon>Oscillospiraceae</taxon>
        <taxon>Ruminiclostridium</taxon>
    </lineage>
</organism>
<dbReference type="PANTHER" id="PTHR43280">
    <property type="entry name" value="ARAC-FAMILY TRANSCRIPTIONAL REGULATOR"/>
    <property type="match status" value="1"/>
</dbReference>
<comment type="caution">
    <text evidence="5">The sequence shown here is derived from an EMBL/GenBank/DDBJ whole genome shotgun (WGS) entry which is preliminary data.</text>
</comment>
<evidence type="ECO:0000313" key="6">
    <source>
        <dbReference type="Proteomes" id="UP000014155"/>
    </source>
</evidence>
<accession>S0FFX6</accession>
<dbReference type="AlphaFoldDB" id="S0FFX6"/>
<dbReference type="PATRIC" id="fig|1195236.3.peg.4497"/>
<sequence length="261" mass="29867">MIFYENKSSHLYCWQGSNMTFPPHIHKELEILYLLEGEIELTVNSKQQVLHGGDISFAFPNTIHGYKTISQSHYYILIFNGDLLPLYKNVFSTCKAAECRIPGPSIPGEVYSSLSSIFSETQSGNNPGITTGYLYIAVARLLELLNLQKVNKEVSVNLVEKVLNYIQQNYLNAINLNSIAAELDISPFYLSRVFSNNIGLRLDTYINELRINYANHLLLSTDKQITEIALESGFETLRTFNRAYRNITSITPREYRKQHLR</sequence>
<dbReference type="InterPro" id="IPR014710">
    <property type="entry name" value="RmlC-like_jellyroll"/>
</dbReference>
<dbReference type="EMBL" id="AORV01000060">
    <property type="protein sequence ID" value="EMS70055.1"/>
    <property type="molecule type" value="Genomic_DNA"/>
</dbReference>
<name>S0FFX6_RUMCE</name>
<dbReference type="STRING" id="1195236.CTER_4318"/>
<dbReference type="GO" id="GO:0003700">
    <property type="term" value="F:DNA-binding transcription factor activity"/>
    <property type="evidence" value="ECO:0007669"/>
    <property type="project" value="InterPro"/>
</dbReference>
<dbReference type="InterPro" id="IPR018060">
    <property type="entry name" value="HTH_AraC"/>
</dbReference>
<protein>
    <submittedName>
        <fullName evidence="5">AraC family transcriptional regulator</fullName>
    </submittedName>
</protein>
<dbReference type="PANTHER" id="PTHR43280:SF34">
    <property type="entry name" value="ARAC-FAMILY TRANSCRIPTIONAL REGULATOR"/>
    <property type="match status" value="1"/>
</dbReference>
<evidence type="ECO:0000259" key="4">
    <source>
        <dbReference type="PROSITE" id="PS01124"/>
    </source>
</evidence>
<keyword evidence="3" id="KW-0804">Transcription</keyword>
<dbReference type="SUPFAM" id="SSF51215">
    <property type="entry name" value="Regulatory protein AraC"/>
    <property type="match status" value="1"/>
</dbReference>
<dbReference type="Gene3D" id="2.60.120.10">
    <property type="entry name" value="Jelly Rolls"/>
    <property type="match status" value="1"/>
</dbReference>